<dbReference type="SUPFAM" id="SSF63411">
    <property type="entry name" value="LuxS/MPP-like metallohydrolase"/>
    <property type="match status" value="4"/>
</dbReference>
<sequence>MKSPVSLALLLAFALALSPAHAKPAKPARPAVVQQAPAAPERGQSIEGVTEYRLANGLRVLLAADASKPTATLNVTYLVGSRFESYGETGMAHLLEHLVFKGTPSLKDGALVAGLKSRGMQYNGTTSEDRTNYFETFAANDDNLDWALKMEADRMVNSFIARKDLDTEMTVVRNEMESGENNPGGMLFQKMLATAYQWHNYGKSTIGARTDVELVNIERLQAFYRKYYQPDNAVLVLTGKFDEAAALAKINRYFGAIPKPNRVLEPTWTRDPVQDGERQVTLSRVGDYQLIAAVYHIPNGPHPDVAALKVLASVLDDAPSGRLHKALIETRKAAQVGAGPSANAEPGYFSLYAVVDKKGDLDEVRKLLFATLDEVNARPVTEEELKRAKIGFANSYEKLLNNPERFGVALSSAIAQGDWRLLFLQRDQIEAVTLADVQRVAANYFKASNRTVGIFVPTEKPERVALPEEAKPAELLKGYTGRKAVEAGEAFDPSYQNVEARTQRGALPNGAKLALLSKKTRGNTVTGKMMLRFGDIDSLRGLATVSEAASAMLVRGAGGMSREQISDRLDALKATLSIGRAGNAVSIGFEARRDTLGEFLPLLAQILRKPDFPASEFEQMRAQWLTSIESSRSEPQVIASRALARHDNPYPKGDWRYASTLDEDLDAVRALKLDALRDFHAGFVGAQDAEIALVGDFDAEATRAQLAQLFGDWVAPRRFARLPQPYRKTQAVELSFETPDKANAIFMAGLALPLREDDPQAPALLLGNRIFGGGALKSRLGDRLRQKEGISYGAGSSLNLSSEEANSSFGLYAIYAPQNRAKVKTAVKEELERLLKDGITAEELADAKAGALQEIAIARTRDGALASEFIGHLYLGRTQQWEADFVARLKAASVDDVNAAIRKFVAPEAFAAAYAGDFAKTAGTR</sequence>
<dbReference type="InterPro" id="IPR011249">
    <property type="entry name" value="Metalloenz_LuxS/M16"/>
</dbReference>
<dbReference type="AlphaFoldDB" id="A0A840BS57"/>
<proteinExistence type="inferred from homology"/>
<dbReference type="Gene3D" id="3.30.830.10">
    <property type="entry name" value="Metalloenzyme, LuxS/M16 peptidase-like"/>
    <property type="match status" value="4"/>
</dbReference>
<dbReference type="EC" id="3.4.24.-" evidence="7"/>
<dbReference type="PANTHER" id="PTHR11851">
    <property type="entry name" value="METALLOPROTEASE"/>
    <property type="match status" value="1"/>
</dbReference>
<feature type="domain" description="Peptidase M16 C-terminal" evidence="6">
    <location>
        <begin position="215"/>
        <end position="390"/>
    </location>
</feature>
<dbReference type="InterPro" id="IPR001431">
    <property type="entry name" value="Pept_M16_Zn_BS"/>
</dbReference>
<evidence type="ECO:0000256" key="4">
    <source>
        <dbReference type="SAM" id="SignalP"/>
    </source>
</evidence>
<feature type="domain" description="Peptidase M16 N-terminal" evidence="5">
    <location>
        <begin position="59"/>
        <end position="208"/>
    </location>
</feature>
<comment type="similarity">
    <text evidence="2 3">Belongs to the peptidase M16 family.</text>
</comment>
<feature type="domain" description="Peptidase M16 C-terminal" evidence="6">
    <location>
        <begin position="671"/>
        <end position="849"/>
    </location>
</feature>
<dbReference type="Pfam" id="PF00675">
    <property type="entry name" value="Peptidase_M16"/>
    <property type="match status" value="1"/>
</dbReference>
<dbReference type="Pfam" id="PF05193">
    <property type="entry name" value="Peptidase_M16_C"/>
    <property type="match status" value="2"/>
</dbReference>
<dbReference type="EMBL" id="JACIET010000002">
    <property type="protein sequence ID" value="MBB4014502.1"/>
    <property type="molecule type" value="Genomic_DNA"/>
</dbReference>
<organism evidence="7 8">
    <name type="scientific">Niveibacterium umoris</name>
    <dbReference type="NCBI Taxonomy" id="1193620"/>
    <lineage>
        <taxon>Bacteria</taxon>
        <taxon>Pseudomonadati</taxon>
        <taxon>Pseudomonadota</taxon>
        <taxon>Betaproteobacteria</taxon>
        <taxon>Rhodocyclales</taxon>
        <taxon>Rhodocyclaceae</taxon>
        <taxon>Niveibacterium</taxon>
    </lineage>
</organism>
<dbReference type="InterPro" id="IPR050361">
    <property type="entry name" value="MPP/UQCRC_Complex"/>
</dbReference>
<dbReference type="PANTHER" id="PTHR11851:SF49">
    <property type="entry name" value="MITOCHONDRIAL-PROCESSING PEPTIDASE SUBUNIT ALPHA"/>
    <property type="match status" value="1"/>
</dbReference>
<comment type="cofactor">
    <cofactor evidence="1">
        <name>Zn(2+)</name>
        <dbReference type="ChEBI" id="CHEBI:29105"/>
    </cofactor>
</comment>
<dbReference type="Proteomes" id="UP000561045">
    <property type="component" value="Unassembled WGS sequence"/>
</dbReference>
<dbReference type="InterPro" id="IPR007863">
    <property type="entry name" value="Peptidase_M16_C"/>
</dbReference>
<keyword evidence="8" id="KW-1185">Reference proteome</keyword>
<feature type="signal peptide" evidence="4">
    <location>
        <begin position="1"/>
        <end position="22"/>
    </location>
</feature>
<name>A0A840BS57_9RHOO</name>
<keyword evidence="7" id="KW-0378">Hydrolase</keyword>
<evidence type="ECO:0000256" key="3">
    <source>
        <dbReference type="RuleBase" id="RU004447"/>
    </source>
</evidence>
<evidence type="ECO:0000313" key="8">
    <source>
        <dbReference type="Proteomes" id="UP000561045"/>
    </source>
</evidence>
<dbReference type="GO" id="GO:0046872">
    <property type="term" value="F:metal ion binding"/>
    <property type="evidence" value="ECO:0007669"/>
    <property type="project" value="InterPro"/>
</dbReference>
<comment type="caution">
    <text evidence="7">The sequence shown here is derived from an EMBL/GenBank/DDBJ whole genome shotgun (WGS) entry which is preliminary data.</text>
</comment>
<reference evidence="7 8" key="1">
    <citation type="submission" date="2020-08" db="EMBL/GenBank/DDBJ databases">
        <title>Genomic Encyclopedia of Type Strains, Phase IV (KMG-IV): sequencing the most valuable type-strain genomes for metagenomic binning, comparative biology and taxonomic classification.</title>
        <authorList>
            <person name="Goeker M."/>
        </authorList>
    </citation>
    <scope>NUCLEOTIDE SEQUENCE [LARGE SCALE GENOMIC DNA]</scope>
    <source>
        <strain evidence="7 8">DSM 106739</strain>
    </source>
</reference>
<dbReference type="RefSeq" id="WP_183636708.1">
    <property type="nucleotide sequence ID" value="NZ_BAABLE010000009.1"/>
</dbReference>
<dbReference type="GO" id="GO:0004222">
    <property type="term" value="F:metalloendopeptidase activity"/>
    <property type="evidence" value="ECO:0007669"/>
    <property type="project" value="InterPro"/>
</dbReference>
<dbReference type="GO" id="GO:0006508">
    <property type="term" value="P:proteolysis"/>
    <property type="evidence" value="ECO:0007669"/>
    <property type="project" value="UniProtKB-KW"/>
</dbReference>
<dbReference type="InterPro" id="IPR011765">
    <property type="entry name" value="Pept_M16_N"/>
</dbReference>
<keyword evidence="4" id="KW-0732">Signal</keyword>
<accession>A0A840BS57</accession>
<feature type="chain" id="PRO_5032798319" evidence="4">
    <location>
        <begin position="23"/>
        <end position="925"/>
    </location>
</feature>
<evidence type="ECO:0000259" key="5">
    <source>
        <dbReference type="Pfam" id="PF00675"/>
    </source>
</evidence>
<evidence type="ECO:0000256" key="1">
    <source>
        <dbReference type="ARBA" id="ARBA00001947"/>
    </source>
</evidence>
<gene>
    <name evidence="7" type="ORF">GGR36_003848</name>
</gene>
<evidence type="ECO:0000259" key="6">
    <source>
        <dbReference type="Pfam" id="PF05193"/>
    </source>
</evidence>
<keyword evidence="7" id="KW-0645">Protease</keyword>
<evidence type="ECO:0000313" key="7">
    <source>
        <dbReference type="EMBL" id="MBB4014502.1"/>
    </source>
</evidence>
<protein>
    <submittedName>
        <fullName evidence="7">Zinc protease</fullName>
        <ecNumber evidence="7">3.4.24.-</ecNumber>
    </submittedName>
</protein>
<evidence type="ECO:0000256" key="2">
    <source>
        <dbReference type="ARBA" id="ARBA00007261"/>
    </source>
</evidence>
<dbReference type="PROSITE" id="PS00143">
    <property type="entry name" value="INSULINASE"/>
    <property type="match status" value="1"/>
</dbReference>